<proteinExistence type="predicted"/>
<evidence type="ECO:0000313" key="3">
    <source>
        <dbReference type="Proteomes" id="UP001054857"/>
    </source>
</evidence>
<keyword evidence="3" id="KW-1185">Reference proteome</keyword>
<feature type="region of interest" description="Disordered" evidence="1">
    <location>
        <begin position="33"/>
        <end position="60"/>
    </location>
</feature>
<dbReference type="EMBL" id="BMAR01000007">
    <property type="protein sequence ID" value="GFR44291.1"/>
    <property type="molecule type" value="Genomic_DNA"/>
</dbReference>
<dbReference type="AlphaFoldDB" id="A0AAD3DLZ4"/>
<sequence length="218" mass="23444">MSRCSNRGCEHETRKSPDSVLAASVDAVWGLAAGSTLQPPGDNTGAAIGDVTPEPGDSDPGEACLSTDMNIELLKEPDSLKRLHFEASCNYEVFMATLEQHWKPMIRALLGEVLENCPPSCKVARQGEASSMAAVHSGIARMESVARWEAASANTARCWAAEQPTGCLAGQWLKACQNGSCKLQQESHRLANRVHTTIDVLEGMVKELKKKRALQGGI</sequence>
<evidence type="ECO:0000256" key="1">
    <source>
        <dbReference type="SAM" id="MobiDB-lite"/>
    </source>
</evidence>
<protein>
    <submittedName>
        <fullName evidence="2">Uncharacterized protein</fullName>
    </submittedName>
</protein>
<gene>
    <name evidence="2" type="ORF">Agub_g5500</name>
</gene>
<evidence type="ECO:0000313" key="2">
    <source>
        <dbReference type="EMBL" id="GFR44291.1"/>
    </source>
</evidence>
<organism evidence="2 3">
    <name type="scientific">Astrephomene gubernaculifera</name>
    <dbReference type="NCBI Taxonomy" id="47775"/>
    <lineage>
        <taxon>Eukaryota</taxon>
        <taxon>Viridiplantae</taxon>
        <taxon>Chlorophyta</taxon>
        <taxon>core chlorophytes</taxon>
        <taxon>Chlorophyceae</taxon>
        <taxon>CS clade</taxon>
        <taxon>Chlamydomonadales</taxon>
        <taxon>Astrephomenaceae</taxon>
        <taxon>Astrephomene</taxon>
    </lineage>
</organism>
<comment type="caution">
    <text evidence="2">The sequence shown here is derived from an EMBL/GenBank/DDBJ whole genome shotgun (WGS) entry which is preliminary data.</text>
</comment>
<accession>A0AAD3DLZ4</accession>
<dbReference type="Proteomes" id="UP001054857">
    <property type="component" value="Unassembled WGS sequence"/>
</dbReference>
<reference evidence="2 3" key="1">
    <citation type="journal article" date="2021" name="Sci. Rep.">
        <title>Genome sequencing of the multicellular alga Astrephomene provides insights into convergent evolution of germ-soma differentiation.</title>
        <authorList>
            <person name="Yamashita S."/>
            <person name="Yamamoto K."/>
            <person name="Matsuzaki R."/>
            <person name="Suzuki S."/>
            <person name="Yamaguchi H."/>
            <person name="Hirooka S."/>
            <person name="Minakuchi Y."/>
            <person name="Miyagishima S."/>
            <person name="Kawachi M."/>
            <person name="Toyoda A."/>
            <person name="Nozaki H."/>
        </authorList>
    </citation>
    <scope>NUCLEOTIDE SEQUENCE [LARGE SCALE GENOMIC DNA]</scope>
    <source>
        <strain evidence="2 3">NIES-4017</strain>
    </source>
</reference>
<name>A0AAD3DLZ4_9CHLO</name>